<accession>A0ABR8JYG7</accession>
<sequence length="3128" mass="314635">MWQLLGLLTVGAAPAWAQPSVIGTNTGDVSNSAYGTYVAANLVDVGGFRQYRTQAANSTTDNVAEWQFAQGTASNVDYNNKWLPYANAGIKYRIPGFNQAIAPNTAYPPSTNNGTATYSANSGVPGGLPALTAGRYYTFNITKNAPTADNTMAVLETAYNPVAISAVAANTATPGKNSLVQITATLASAPNAAEYFYVRYSTNAFGTSALVPLTVSGTTATGLIPGQAAGTAVSYYVLSSPIATAAAIGTDYDMLTLNLNNNGGANYNYTVAATVCGIYGIDNATGNATGSAGVFNSFTNAFAFLNASTLSCATTFNVTAGSTYTEKAALGTIAGSSAANIVTFQKSGTGANPKITAPGGSTSTTVDAIIGLNGTDYVTFDGIDLLDPSTNTTAATQMEAGYALWRAGTGATLNGCQNVTIKNSTVTLQKPLAASSITTGILSANTDNAGATAVVTGATVATAINTNNTFTANTLTNMSRGVVLQGLSSATYYDQNNTVGGAAIAAGNTINNINVGSSTSGEVYGILADYQTGTSITFNTVDNAGNGGTANTRELRCIAFNLGTSGVLTASNNTLTTQTSQTAVVYGIRCEATGLTLTTSNNQFTAVAATAGSSGAIYFMGILVSSSTGNLASWTADGNTWDNAGKSLISSGQLAFAYNSNKTPTVTFTNNTAKNIARTTNAGTFYGYYNGAGGPATTPALHTITGNVIQGLSFPGSSDVYGIQNTAGTTSSRAQVKIEGNTIKDITSVTGAIYGVLFDYGDNAGGATTSTINANTINKLSSGPASSLTKGVYGIFVGGTTSFSSGTNVTNLKVQSNQIGEVGDAATPTLNGINNSGATPVAGIYFNGGATSPSLDFSSNVIKNVNSTNSSSSPSAYGMFFAAPGSGNATITASGNTIAGVSLTNSANSGSAYGMLVTGVGTSGTATVEDNVINNVLAQNTSSSVYGIRFSAAATANVRRNTLYALSHTNTFTGVVYGLYFGGGNTFNISRNKVYDLSSAAATATVYGIYTLGGSADNVDNNLIGDLRAPISTATGSLVGINLTNSGPYNVYHNTVRLNATSTSATTFGSSAVLLGSGMLDLRNNLLVNLSTPVGAAYTSALRRNVAATSANTAATTNNNILYAGTPGTNNVVYAEGSTPTTYPALADYRNAMAALGGSAPLRESAAGTENPPFLSTTGSAATFLHIDPAVATLVESGGTPVSGVTTDFDGDARNATTPDVGADEGNFTPAPTMAVTALTYAQNGLNTTNNATNQLITSLTVTTAGNYDRLRLTSVTFSLAGTAVPTNDITNAKLYTSTSATFAAGTATLLGTAGSLAAPNFTFTLSTPQPLTEGANYYFLTYDITGGATVGRTIAAVPTNVAFTSSVTNTASAITSGSSPVAIALTGTAATRTIVGPLNGTYTVGIAAGNDYATITAALADLAFRGVSGPVIFSLTNATATPYNAANGETFPFVIPPFGGASATNTVTLKPAPGVAPVVSGNSGSTNTAVFKLDGVDYFAFDGSNTPGGSTRDLTISNTTNQVLTAVVWVASAGTGAGATNIIIKNTNLVGTSSSTGLFGVFAGSNTIVSNGGTGTGADNDNLTIQNNSFQTLAYGIYAGGTAGGTTAGSLDGLVISDNAVGTPSAGLTTVGIQISNTGGNSSATGAQITRNTVQNVVGSSATPLFGIYADTGVPFVTISQNTIDGISQGFGADASGIYAGAGFTDGTIARNRVVNIAATATGSFGAHGIDARTGSNTSNLLIANNTVAGINGSCGTTLSTNGISGIRLLSSMGGAKVYYNSVNLTGATTNTTASTVSAAFHTSSLITTAGTLDVRNNVFANSLVSPGSSGARNYAIYSGAPRTAYATIDYNDYYVNGPNGVLGNYAGTGAATSGSDLTTLAAIQNATSGLGQNGNSRNAVPGFVSATDLHLSNFSALESAGVSLAGTVDTDYDGDARQGSAGYTGTGTAPDLGSDEAAVLPATALALSGTYTIDNTQATSYPTGRNFRSFSDAVAVLNQSTIATATAGTPAVTFNVSAGQTFAEEVPAISTTATGATTAVTFQKAGAGANPVLQPAGSALNALDAGFTVQGADYLTFDGIDVNAPGGNVEFGYLVRNASATNGAFNNTVQNATISLNRNNLASWGVTQTTDLRYGGATTPTSLAGCNQNNRYLGLQVYNAVAGIVALGYSSTLYDYNTEIANCVVGSSSAPIGGGAAFSVGINGLVNRKMSVHDNSVQYVSSTLATAGSNAASGIYVGEVVGGAATTTPTDASSFYNNRISNISSVGAANAAFVRGIYLGGSTTSGAGYVAYGVNAYNNAVTGLTSGYTGTATGNRYVQGIFLTTGAGGTSFSVFNISFNTVSLNTGTPTYSSTCYEFSSASGATLNTRNNIFANLTGAQSGAALHYAYNSTSASSIGVSGSVSDYNDLWVANTTNGILLQGGNNATGTRTDLAGAQANGEGVNSKSIDPVFDAILRPTNSALNGLGLTISGIATDLVGTVRATGTAASQTGPDMGAYEFPNTTNVALNAAALTAPAANYCTPGPLSAPITLSVTNTSTNALVLGVNQKLLVSGTLVLPGGGTQPLSVTVTSGTIPANGSLPVSVGTANLTAAGTYTFQALTVALQTSEGLTIPETLTTDNTLSPNPTVTVGDQTTYTGNAPGDGSNWFNAANWTACVPSNTIDALIPAGLANYPNLNTAATAAVRTLTIANGASLSQSAGTLNVYGNLTSSTPAANVSLTGGMVAFRGAAPTVTGIDGFYDLNVNLTAAAGVLALANNTSVAHALTMSQGVLNTGTYTVTLAPAATLSETDASYVLGQVAVPGRDLSTATAESFGNIGLTLTPDAASTAFPGLTTVVRTTGTVLTGAGTSQSIKRYFDIQPATNTGLNVAMDFSYFDHERNGIAPGNVALFKSVSGPAGPWANQAPITIAGNTVSKIGIADFSIWTLGSATNPLPVELTAFTAERQGNNAILAWTTASEKNNAGFDVQVSLDGRAFRTLGFVASPSASSSAPRHYTFLDAEKGKAGLRYYRLRQLDVTGKAEFSPVRTVRFESEAAPALLLTGVPNPFAHGLTLRVELPVGTPAAAAQLRVTDAAGRLVLATATPVLAAGLSQLPLDLRGQASGVYFVQLAFPGQPAQHLRVVKE</sequence>
<dbReference type="SMART" id="SM00710">
    <property type="entry name" value="PbH1"/>
    <property type="match status" value="24"/>
</dbReference>
<comment type="caution">
    <text evidence="2">The sequence shown here is derived from an EMBL/GenBank/DDBJ whole genome shotgun (WGS) entry which is preliminary data.</text>
</comment>
<proteinExistence type="predicted"/>
<evidence type="ECO:0000313" key="2">
    <source>
        <dbReference type="EMBL" id="MBD2722814.1"/>
    </source>
</evidence>
<dbReference type="Gene3D" id="2.60.40.1290">
    <property type="match status" value="1"/>
</dbReference>
<keyword evidence="1" id="KW-0732">Signal</keyword>
<name>A0ABR8JYG7_9BACT</name>
<feature type="signal peptide" evidence="1">
    <location>
        <begin position="1"/>
        <end position="17"/>
    </location>
</feature>
<gene>
    <name evidence="2" type="ORF">IC234_11835</name>
</gene>
<evidence type="ECO:0008006" key="4">
    <source>
        <dbReference type="Google" id="ProtNLM"/>
    </source>
</evidence>
<reference evidence="2 3" key="1">
    <citation type="submission" date="2020-09" db="EMBL/GenBank/DDBJ databases">
        <authorList>
            <person name="Kim M.K."/>
        </authorList>
    </citation>
    <scope>NUCLEOTIDE SEQUENCE [LARGE SCALE GENOMIC DNA]</scope>
    <source>
        <strain evidence="2 3">BT189</strain>
    </source>
</reference>
<dbReference type="EMBL" id="JACXAC010000004">
    <property type="protein sequence ID" value="MBD2722814.1"/>
    <property type="molecule type" value="Genomic_DNA"/>
</dbReference>
<evidence type="ECO:0000313" key="3">
    <source>
        <dbReference type="Proteomes" id="UP000606003"/>
    </source>
</evidence>
<protein>
    <recommendedName>
        <fullName evidence="4">Secretion system C-terminal sorting domain-containing protein</fullName>
    </recommendedName>
</protein>
<dbReference type="RefSeq" id="WP_190924821.1">
    <property type="nucleotide sequence ID" value="NZ_JACXAC010000004.1"/>
</dbReference>
<dbReference type="InterPro" id="IPR006626">
    <property type="entry name" value="PbH1"/>
</dbReference>
<keyword evidence="3" id="KW-1185">Reference proteome</keyword>
<evidence type="ECO:0000256" key="1">
    <source>
        <dbReference type="SAM" id="SignalP"/>
    </source>
</evidence>
<dbReference type="Proteomes" id="UP000606003">
    <property type="component" value="Unassembled WGS sequence"/>
</dbReference>
<organism evidence="2 3">
    <name type="scientific">Hymenobacter armeniacus</name>
    <dbReference type="NCBI Taxonomy" id="2771358"/>
    <lineage>
        <taxon>Bacteria</taxon>
        <taxon>Pseudomonadati</taxon>
        <taxon>Bacteroidota</taxon>
        <taxon>Cytophagia</taxon>
        <taxon>Cytophagales</taxon>
        <taxon>Hymenobacteraceae</taxon>
        <taxon>Hymenobacter</taxon>
    </lineage>
</organism>
<feature type="chain" id="PRO_5047249208" description="Secretion system C-terminal sorting domain-containing protein" evidence="1">
    <location>
        <begin position="18"/>
        <end position="3128"/>
    </location>
</feature>